<dbReference type="STRING" id="871651.SAMN05421688_1591"/>
<keyword evidence="8 12" id="KW-1133">Transmembrane helix</keyword>
<dbReference type="SUPFAM" id="SSF144083">
    <property type="entry name" value="Magnesium transport protein CorA, transmembrane region"/>
    <property type="match status" value="1"/>
</dbReference>
<evidence type="ECO:0000256" key="8">
    <source>
        <dbReference type="ARBA" id="ARBA00022989"/>
    </source>
</evidence>
<proteinExistence type="inferred from homology"/>
<evidence type="ECO:0000256" key="5">
    <source>
        <dbReference type="ARBA" id="ARBA00022519"/>
    </source>
</evidence>
<dbReference type="Proteomes" id="UP000198796">
    <property type="component" value="Unassembled WGS sequence"/>
</dbReference>
<dbReference type="CDD" id="cd12833">
    <property type="entry name" value="ZntB-like_1"/>
    <property type="match status" value="1"/>
</dbReference>
<evidence type="ECO:0000256" key="9">
    <source>
        <dbReference type="ARBA" id="ARBA00023065"/>
    </source>
</evidence>
<dbReference type="Pfam" id="PF01544">
    <property type="entry name" value="CorA"/>
    <property type="match status" value="1"/>
</dbReference>
<dbReference type="PANTHER" id="PTHR46494">
    <property type="entry name" value="CORA FAMILY METAL ION TRANSPORTER (EUROFUNG)"/>
    <property type="match status" value="1"/>
</dbReference>
<evidence type="ECO:0000313" key="14">
    <source>
        <dbReference type="Proteomes" id="UP000198796"/>
    </source>
</evidence>
<dbReference type="InterPro" id="IPR002523">
    <property type="entry name" value="MgTranspt_CorA/ZnTranspt_ZntB"/>
</dbReference>
<evidence type="ECO:0000313" key="13">
    <source>
        <dbReference type="EMBL" id="SFA89994.1"/>
    </source>
</evidence>
<keyword evidence="7" id="KW-0862">Zinc</keyword>
<dbReference type="SUPFAM" id="SSF143865">
    <property type="entry name" value="CorA soluble domain-like"/>
    <property type="match status" value="1"/>
</dbReference>
<evidence type="ECO:0000256" key="12">
    <source>
        <dbReference type="SAM" id="Phobius"/>
    </source>
</evidence>
<dbReference type="GO" id="GO:0000287">
    <property type="term" value="F:magnesium ion binding"/>
    <property type="evidence" value="ECO:0007669"/>
    <property type="project" value="TreeGrafter"/>
</dbReference>
<name>A0A1I0WN58_9RHOB</name>
<dbReference type="InterPro" id="IPR045863">
    <property type="entry name" value="CorA_TM1_TM2"/>
</dbReference>
<keyword evidence="14" id="KW-1185">Reference proteome</keyword>
<keyword evidence="9" id="KW-0406">Ion transport</keyword>
<evidence type="ECO:0000256" key="3">
    <source>
        <dbReference type="ARBA" id="ARBA00022448"/>
    </source>
</evidence>
<dbReference type="Gene3D" id="3.30.460.20">
    <property type="entry name" value="CorA soluble domain-like"/>
    <property type="match status" value="1"/>
</dbReference>
<evidence type="ECO:0000256" key="1">
    <source>
        <dbReference type="ARBA" id="ARBA00004651"/>
    </source>
</evidence>
<keyword evidence="4" id="KW-1003">Cell membrane</keyword>
<accession>A0A1I0WN58</accession>
<evidence type="ECO:0000256" key="6">
    <source>
        <dbReference type="ARBA" id="ARBA00022692"/>
    </source>
</evidence>
<dbReference type="GO" id="GO:0015087">
    <property type="term" value="F:cobalt ion transmembrane transporter activity"/>
    <property type="evidence" value="ECO:0007669"/>
    <property type="project" value="TreeGrafter"/>
</dbReference>
<protein>
    <submittedName>
        <fullName evidence="13">Zinc transporter</fullName>
    </submittedName>
</protein>
<evidence type="ECO:0000256" key="4">
    <source>
        <dbReference type="ARBA" id="ARBA00022475"/>
    </source>
</evidence>
<keyword evidence="11" id="KW-0175">Coiled coil</keyword>
<dbReference type="RefSeq" id="WP_217645957.1">
    <property type="nucleotide sequence ID" value="NZ_FOJU01000002.1"/>
</dbReference>
<dbReference type="AlphaFoldDB" id="A0A1I0WN58"/>
<feature type="transmembrane region" description="Helical" evidence="12">
    <location>
        <begin position="297"/>
        <end position="317"/>
    </location>
</feature>
<feature type="transmembrane region" description="Helical" evidence="12">
    <location>
        <begin position="264"/>
        <end position="285"/>
    </location>
</feature>
<reference evidence="13 14" key="1">
    <citation type="submission" date="2016-10" db="EMBL/GenBank/DDBJ databases">
        <authorList>
            <person name="de Groot N.N."/>
        </authorList>
    </citation>
    <scope>NUCLEOTIDE SEQUENCE [LARGE SCALE GENOMIC DNA]</scope>
    <source>
        <strain evidence="13 14">DSM 29316</strain>
    </source>
</reference>
<dbReference type="EMBL" id="FOJU01000002">
    <property type="protein sequence ID" value="SFA89994.1"/>
    <property type="molecule type" value="Genomic_DNA"/>
</dbReference>
<keyword evidence="3" id="KW-0813">Transport</keyword>
<gene>
    <name evidence="13" type="ORF">SAMN05421688_1591</name>
</gene>
<evidence type="ECO:0000256" key="2">
    <source>
        <dbReference type="ARBA" id="ARBA00009765"/>
    </source>
</evidence>
<dbReference type="GO" id="GO:0015095">
    <property type="term" value="F:magnesium ion transmembrane transporter activity"/>
    <property type="evidence" value="ECO:0007669"/>
    <property type="project" value="TreeGrafter"/>
</dbReference>
<dbReference type="InterPro" id="IPR045861">
    <property type="entry name" value="CorA_cytoplasmic_dom"/>
</dbReference>
<evidence type="ECO:0000256" key="10">
    <source>
        <dbReference type="ARBA" id="ARBA00023136"/>
    </source>
</evidence>
<comment type="subcellular location">
    <subcellularLocation>
        <location evidence="1">Cell membrane</location>
        <topology evidence="1">Multi-pass membrane protein</topology>
    </subcellularLocation>
</comment>
<feature type="coiled-coil region" evidence="11">
    <location>
        <begin position="230"/>
        <end position="257"/>
    </location>
</feature>
<evidence type="ECO:0000256" key="11">
    <source>
        <dbReference type="SAM" id="Coils"/>
    </source>
</evidence>
<comment type="similarity">
    <text evidence="2">Belongs to the CorA metal ion transporter (MIT) (TC 1.A.35) family.</text>
</comment>
<evidence type="ECO:0000256" key="7">
    <source>
        <dbReference type="ARBA" id="ARBA00022833"/>
    </source>
</evidence>
<organism evidence="13 14">
    <name type="scientific">Poseidonocella pacifica</name>
    <dbReference type="NCBI Taxonomy" id="871651"/>
    <lineage>
        <taxon>Bacteria</taxon>
        <taxon>Pseudomonadati</taxon>
        <taxon>Pseudomonadota</taxon>
        <taxon>Alphaproteobacteria</taxon>
        <taxon>Rhodobacterales</taxon>
        <taxon>Roseobacteraceae</taxon>
        <taxon>Poseidonocella</taxon>
    </lineage>
</organism>
<keyword evidence="5" id="KW-0997">Cell inner membrane</keyword>
<keyword evidence="10 12" id="KW-0472">Membrane</keyword>
<dbReference type="GO" id="GO:0050897">
    <property type="term" value="F:cobalt ion binding"/>
    <property type="evidence" value="ECO:0007669"/>
    <property type="project" value="TreeGrafter"/>
</dbReference>
<dbReference type="Gene3D" id="1.20.58.340">
    <property type="entry name" value="Magnesium transport protein CorA, transmembrane region"/>
    <property type="match status" value="2"/>
</dbReference>
<keyword evidence="6 12" id="KW-0812">Transmembrane</keyword>
<dbReference type="GO" id="GO:0005886">
    <property type="term" value="C:plasma membrane"/>
    <property type="evidence" value="ECO:0007669"/>
    <property type="project" value="UniProtKB-SubCell"/>
</dbReference>
<sequence length="323" mass="36173">MTDAIEYAFAFDKDAPARRVPGADIAAVLESETFGWVHLSALHPETEGWIEGQLDYLDETITDALIAEETRPRFTPIGVGALVILRGINTNLGAEPDDMVSVRLWIDANRVITVSRRPVPALHEMAEAFDRGEGPRDAGAFIATIAEMLADRIDLFAQAADDEADALEEMVIDRPSRDMRERLTDLRMQAVRLRRYGIPQRDALAALALAEFEWLSPPDRRRLSEEHDAMVRLVEDMEAMRERMTLLREELSGELSERLNRNMYMLSILSAVFLPLGFLTGLFGINLAGMPGAQHSGAFWIFSAALVVVVGVQLLIIRRMNWI</sequence>
<dbReference type="PANTHER" id="PTHR46494:SF3">
    <property type="entry name" value="ZINC TRANSPORT PROTEIN ZNTB"/>
    <property type="match status" value="1"/>
</dbReference>